<evidence type="ECO:0000313" key="4">
    <source>
        <dbReference type="Proteomes" id="UP000002009"/>
    </source>
</evidence>
<dbReference type="InParanoid" id="C1E0I8"/>
<reference evidence="3 4" key="1">
    <citation type="journal article" date="2009" name="Science">
        <title>Green evolution and dynamic adaptations revealed by genomes of the marine picoeukaryotes Micromonas.</title>
        <authorList>
            <person name="Worden A.Z."/>
            <person name="Lee J.H."/>
            <person name="Mock T."/>
            <person name="Rouze P."/>
            <person name="Simmons M.P."/>
            <person name="Aerts A.L."/>
            <person name="Allen A.E."/>
            <person name="Cuvelier M.L."/>
            <person name="Derelle E."/>
            <person name="Everett M.V."/>
            <person name="Foulon E."/>
            <person name="Grimwood J."/>
            <person name="Gundlach H."/>
            <person name="Henrissat B."/>
            <person name="Napoli C."/>
            <person name="McDonald S.M."/>
            <person name="Parker M.S."/>
            <person name="Rombauts S."/>
            <person name="Salamov A."/>
            <person name="Von Dassow P."/>
            <person name="Badger J.H."/>
            <person name="Coutinho P.M."/>
            <person name="Demir E."/>
            <person name="Dubchak I."/>
            <person name="Gentemann C."/>
            <person name="Eikrem W."/>
            <person name="Gready J.E."/>
            <person name="John U."/>
            <person name="Lanier W."/>
            <person name="Lindquist E.A."/>
            <person name="Lucas S."/>
            <person name="Mayer K.F."/>
            <person name="Moreau H."/>
            <person name="Not F."/>
            <person name="Otillar R."/>
            <person name="Panaud O."/>
            <person name="Pangilinan J."/>
            <person name="Paulsen I."/>
            <person name="Piegu B."/>
            <person name="Poliakov A."/>
            <person name="Robbens S."/>
            <person name="Schmutz J."/>
            <person name="Toulza E."/>
            <person name="Wyss T."/>
            <person name="Zelensky A."/>
            <person name="Zhou K."/>
            <person name="Armbrust E.V."/>
            <person name="Bhattacharya D."/>
            <person name="Goodenough U.W."/>
            <person name="Van de Peer Y."/>
            <person name="Grigoriev I.V."/>
        </authorList>
    </citation>
    <scope>NUCLEOTIDE SEQUENCE [LARGE SCALE GENOMIC DNA]</scope>
    <source>
        <strain evidence="4">RCC299 / NOUM17</strain>
    </source>
</reference>
<dbReference type="KEGG" id="mis:MICPUN_79157"/>
<organism evidence="3 4">
    <name type="scientific">Micromonas commoda (strain RCC299 / NOUM17 / CCMP2709)</name>
    <name type="common">Picoplanktonic green alga</name>
    <dbReference type="NCBI Taxonomy" id="296587"/>
    <lineage>
        <taxon>Eukaryota</taxon>
        <taxon>Viridiplantae</taxon>
        <taxon>Chlorophyta</taxon>
        <taxon>Mamiellophyceae</taxon>
        <taxon>Mamiellales</taxon>
        <taxon>Mamiellaceae</taxon>
        <taxon>Micromonas</taxon>
    </lineage>
</organism>
<evidence type="ECO:0000313" key="3">
    <source>
        <dbReference type="EMBL" id="ACO61308.1"/>
    </source>
</evidence>
<dbReference type="OrthoDB" id="166803at2759"/>
<keyword evidence="4" id="KW-1185">Reference proteome</keyword>
<evidence type="ECO:0000259" key="2">
    <source>
        <dbReference type="Pfam" id="PF09335"/>
    </source>
</evidence>
<dbReference type="InterPro" id="IPR032816">
    <property type="entry name" value="VTT_dom"/>
</dbReference>
<keyword evidence="1" id="KW-0812">Transmembrane</keyword>
<name>C1E0I8_MICCC</name>
<gene>
    <name evidence="3" type="ORF">MICPUN_79157</name>
</gene>
<dbReference type="EMBL" id="CP001323">
    <property type="protein sequence ID" value="ACO61308.1"/>
    <property type="molecule type" value="Genomic_DNA"/>
</dbReference>
<feature type="domain" description="VTT" evidence="2">
    <location>
        <begin position="100"/>
        <end position="218"/>
    </location>
</feature>
<dbReference type="eggNOG" id="KOG3140">
    <property type="taxonomic scope" value="Eukaryota"/>
</dbReference>
<dbReference type="RefSeq" id="XP_002500050.1">
    <property type="nucleotide sequence ID" value="XM_002500004.1"/>
</dbReference>
<feature type="transmembrane region" description="Helical" evidence="1">
    <location>
        <begin position="39"/>
        <end position="62"/>
    </location>
</feature>
<keyword evidence="1" id="KW-0472">Membrane</keyword>
<feature type="transmembrane region" description="Helical" evidence="1">
    <location>
        <begin position="90"/>
        <end position="114"/>
    </location>
</feature>
<dbReference type="OMA" id="ARVYLIC"/>
<protein>
    <recommendedName>
        <fullName evidence="2">VTT domain-containing protein</fullName>
    </recommendedName>
</protein>
<sequence>MKTRTKPSLEAPDTAPAAVSAAVAREYPEEGNNAQENGISAGALAALPMIGFAALIGLGVAYKDDITEFLNWFTGYVDSMGAAGPPAFMLLYLGLEILAVPAIPLTMAAGLIFGPAQGTAMVSVSATAAATASFLIARYALRDRVKAIADENPKFAAIDRAIGEDSFRVVCLLRLSPLLPFALSNYLYGLTSVKLWPYVAGSWLGMLPGTFAYVSAGAVGRTIAEVGGGSAGADSHLAQIAAGFGFTVLTGAYITRLASNALKDVEDDMNSI</sequence>
<dbReference type="Pfam" id="PF09335">
    <property type="entry name" value="VTT_dom"/>
    <property type="match status" value="1"/>
</dbReference>
<feature type="transmembrane region" description="Helical" evidence="1">
    <location>
        <begin position="120"/>
        <end position="141"/>
    </location>
</feature>
<feature type="transmembrane region" description="Helical" evidence="1">
    <location>
        <begin position="195"/>
        <end position="214"/>
    </location>
</feature>
<dbReference type="GeneID" id="8240763"/>
<proteinExistence type="predicted"/>
<keyword evidence="1" id="KW-1133">Transmembrane helix</keyword>
<dbReference type="InterPro" id="IPR053240">
    <property type="entry name" value="VTT_domain"/>
</dbReference>
<dbReference type="PANTHER" id="PTHR46826">
    <property type="match status" value="1"/>
</dbReference>
<dbReference type="STRING" id="296587.C1E0I8"/>
<dbReference type="Proteomes" id="UP000002009">
    <property type="component" value="Chromosome 2"/>
</dbReference>
<accession>C1E0I8</accession>
<evidence type="ECO:0000256" key="1">
    <source>
        <dbReference type="SAM" id="Phobius"/>
    </source>
</evidence>
<dbReference type="AlphaFoldDB" id="C1E0I8"/>
<dbReference type="FunCoup" id="C1E0I8">
    <property type="interactions" value="379"/>
</dbReference>
<dbReference type="PANTHER" id="PTHR46826:SF1">
    <property type="entry name" value="TVP38_TMEM64 FAMILY MEMBRANE PROTEIN YDJX"/>
    <property type="match status" value="1"/>
</dbReference>